<comment type="similarity">
    <text evidence="13">Belongs to the G-protein coupled receptor 1 family.</text>
</comment>
<dbReference type="InterPro" id="IPR000276">
    <property type="entry name" value="GPCR_Rhodpsn"/>
</dbReference>
<sequence>MDAQNASWPANDSHQFLCHFNESFKYILLPVSYTLVFVVGLVLNITAMYFILFRTKGWKPNTIYMINLNVCDTLYILTLPFLIYYYAEGNDWPFGELMCKLIRFLFYTNLYGSVLFLSCISLHRFLGVCHPVRSLSWMNARRARLISICIWVTVLIFQSPVLYFARMNGIRVCYDTTSKALFNDFLVYSSVVMVLFFILPFVVVLVCNGLMVKKLQEPGVGNGLTSQRYKQKSVKMIIIVLLVFVLCFLPFHVNRSIYYLFRYLDENVSCEMLEIASIAYKFMRPLASANSCIDPVLYFMAGQGFRNNIKGRSEIRMFNNTTESNGTDSYRCYLEERFKYILLPVSYTLVFVVGLVLNITAMYFILFRTKGWKPNTIYMINLNVCDTLYILTLPFLIYYYADGNDWPFGELMCKLIRFLFYTNLYGSVLFLSCISLHRFLGVCHPMRSLSWMNARRARMISVCIWVTVLIFQSPVLYFSRLRHKNKEDVICHDTTSKALFNDFLVYSSVVMVLFFILPFGVVLVCNGLMVKKLQEPGVGEGPTSRGSKQKSVKMIIIVLLVFVLCFLPFHVNRSIYYTFRYLDGNVSCDVLNKCNMAYKITRPLVSLNSCIDPILYFMAGQGFRNSWKRKAKKRSESFKSPSTLLSTTTDTRMNYLARQDS</sequence>
<dbReference type="PROSITE" id="PS50262">
    <property type="entry name" value="G_PROTEIN_RECEP_F1_2"/>
    <property type="match status" value="2"/>
</dbReference>
<dbReference type="GO" id="GO:0002250">
    <property type="term" value="P:adaptive immune response"/>
    <property type="evidence" value="ECO:0007669"/>
    <property type="project" value="UniProtKB-KW"/>
</dbReference>
<keyword evidence="8" id="KW-1064">Adaptive immunity</keyword>
<dbReference type="InterPro" id="IPR017452">
    <property type="entry name" value="GPCR_Rhodpsn_7TM"/>
</dbReference>
<organism evidence="16 17">
    <name type="scientific">Triplophysa tibetana</name>
    <dbReference type="NCBI Taxonomy" id="1572043"/>
    <lineage>
        <taxon>Eukaryota</taxon>
        <taxon>Metazoa</taxon>
        <taxon>Chordata</taxon>
        <taxon>Craniata</taxon>
        <taxon>Vertebrata</taxon>
        <taxon>Euteleostomi</taxon>
        <taxon>Actinopterygii</taxon>
        <taxon>Neopterygii</taxon>
        <taxon>Teleostei</taxon>
        <taxon>Ostariophysi</taxon>
        <taxon>Cypriniformes</taxon>
        <taxon>Nemacheilidae</taxon>
        <taxon>Triplophysa</taxon>
    </lineage>
</organism>
<comment type="caution">
    <text evidence="16">The sequence shown here is derived from an EMBL/GenBank/DDBJ whole genome shotgun (WGS) entry which is preliminary data.</text>
</comment>
<evidence type="ECO:0000256" key="3">
    <source>
        <dbReference type="ARBA" id="ARBA00022475"/>
    </source>
</evidence>
<feature type="transmembrane region" description="Helical" evidence="14">
    <location>
        <begin position="420"/>
        <end position="440"/>
    </location>
</feature>
<feature type="transmembrane region" description="Helical" evidence="14">
    <location>
        <begin position="345"/>
        <end position="366"/>
    </location>
</feature>
<feature type="transmembrane region" description="Helical" evidence="14">
    <location>
        <begin position="378"/>
        <end position="400"/>
    </location>
</feature>
<evidence type="ECO:0000256" key="1">
    <source>
        <dbReference type="ARBA" id="ARBA00004651"/>
    </source>
</evidence>
<evidence type="ECO:0000256" key="2">
    <source>
        <dbReference type="ARBA" id="ARBA00021855"/>
    </source>
</evidence>
<evidence type="ECO:0000256" key="7">
    <source>
        <dbReference type="ARBA" id="ARBA00023040"/>
    </source>
</evidence>
<feature type="transmembrane region" description="Helical" evidence="14">
    <location>
        <begin position="460"/>
        <end position="479"/>
    </location>
</feature>
<gene>
    <name evidence="16" type="ORF">E1301_Tti021178</name>
</gene>
<keyword evidence="9 14" id="KW-0472">Membrane</keyword>
<dbReference type="PANTHER" id="PTHR24231:SF17">
    <property type="entry name" value="P2Y PURINOCEPTOR 2"/>
    <property type="match status" value="1"/>
</dbReference>
<evidence type="ECO:0000256" key="14">
    <source>
        <dbReference type="SAM" id="Phobius"/>
    </source>
</evidence>
<evidence type="ECO:0000256" key="10">
    <source>
        <dbReference type="ARBA" id="ARBA00023157"/>
    </source>
</evidence>
<keyword evidence="17" id="KW-1185">Reference proteome</keyword>
<feature type="transmembrane region" description="Helical" evidence="14">
    <location>
        <begin position="233"/>
        <end position="253"/>
    </location>
</feature>
<dbReference type="EMBL" id="SOYY01000011">
    <property type="protein sequence ID" value="KAA0715239.1"/>
    <property type="molecule type" value="Genomic_DNA"/>
</dbReference>
<proteinExistence type="inferred from homology"/>
<feature type="transmembrane region" description="Helical" evidence="14">
    <location>
        <begin position="551"/>
        <end position="571"/>
    </location>
</feature>
<dbReference type="GO" id="GO:0031686">
    <property type="term" value="F:A1 adenosine receptor binding"/>
    <property type="evidence" value="ECO:0007669"/>
    <property type="project" value="TreeGrafter"/>
</dbReference>
<keyword evidence="7 13" id="KW-0297">G-protein coupled receptor</keyword>
<evidence type="ECO:0000313" key="16">
    <source>
        <dbReference type="EMBL" id="KAA0715239.1"/>
    </source>
</evidence>
<keyword evidence="6 14" id="KW-1133">Transmembrane helix</keyword>
<feature type="transmembrane region" description="Helical" evidence="14">
    <location>
        <begin position="106"/>
        <end position="125"/>
    </location>
</feature>
<dbReference type="PROSITE" id="PS00237">
    <property type="entry name" value="G_PROTEIN_RECEP_F1_1"/>
    <property type="match status" value="2"/>
</dbReference>
<feature type="transmembrane region" description="Helical" evidence="14">
    <location>
        <begin position="31"/>
        <end position="52"/>
    </location>
</feature>
<protein>
    <recommendedName>
        <fullName evidence="2">P2Y purinoceptor 2</fullName>
    </recommendedName>
</protein>
<keyword evidence="12 13" id="KW-0807">Transducer</keyword>
<evidence type="ECO:0000256" key="4">
    <source>
        <dbReference type="ARBA" id="ARBA00022692"/>
    </source>
</evidence>
<keyword evidence="11 13" id="KW-0675">Receptor</keyword>
<dbReference type="Proteomes" id="UP000324632">
    <property type="component" value="Chromosome 11"/>
</dbReference>
<reference evidence="16 17" key="1">
    <citation type="journal article" date="2019" name="Mol. Ecol. Resour.">
        <title>Chromosome-level genome assembly of Triplophysa tibetana, a fish adapted to the harsh high-altitude environment of the Tibetan Plateau.</title>
        <authorList>
            <person name="Yang X."/>
            <person name="Liu H."/>
            <person name="Ma Z."/>
            <person name="Zou Y."/>
            <person name="Zou M."/>
            <person name="Mao Y."/>
            <person name="Li X."/>
            <person name="Wang H."/>
            <person name="Chen T."/>
            <person name="Wang W."/>
            <person name="Yang R."/>
        </authorList>
    </citation>
    <scope>NUCLEOTIDE SEQUENCE [LARGE SCALE GENOMIC DNA]</scope>
    <source>
        <strain evidence="16">TTIB1903HZAU</strain>
        <tissue evidence="16">Muscle</tissue>
    </source>
</reference>
<evidence type="ECO:0000259" key="15">
    <source>
        <dbReference type="PROSITE" id="PS50262"/>
    </source>
</evidence>
<dbReference type="FunFam" id="1.20.1070.10:FF:000017">
    <property type="entry name" value="lysophosphatidic acid receptor 4"/>
    <property type="match status" value="2"/>
</dbReference>
<evidence type="ECO:0000256" key="11">
    <source>
        <dbReference type="ARBA" id="ARBA00023170"/>
    </source>
</evidence>
<feature type="transmembrane region" description="Helical" evidence="14">
    <location>
        <begin position="64"/>
        <end position="86"/>
    </location>
</feature>
<evidence type="ECO:0000256" key="5">
    <source>
        <dbReference type="ARBA" id="ARBA00022859"/>
    </source>
</evidence>
<evidence type="ECO:0000256" key="8">
    <source>
        <dbReference type="ARBA" id="ARBA00023130"/>
    </source>
</evidence>
<name>A0A5A9P2F0_9TELE</name>
<dbReference type="SUPFAM" id="SSF81321">
    <property type="entry name" value="Family A G protein-coupled receptor-like"/>
    <property type="match status" value="2"/>
</dbReference>
<dbReference type="GO" id="GO:0005886">
    <property type="term" value="C:plasma membrane"/>
    <property type="evidence" value="ECO:0007669"/>
    <property type="project" value="UniProtKB-SubCell"/>
</dbReference>
<dbReference type="PRINTS" id="PR01157">
    <property type="entry name" value="P2YPURNOCPTR"/>
</dbReference>
<evidence type="ECO:0000256" key="12">
    <source>
        <dbReference type="ARBA" id="ARBA00023224"/>
    </source>
</evidence>
<dbReference type="Gene3D" id="1.20.1070.10">
    <property type="entry name" value="Rhodopsin 7-helix transmembrane proteins"/>
    <property type="match status" value="2"/>
</dbReference>
<accession>A0A5A9P2F0</accession>
<keyword evidence="4 13" id="KW-0812">Transmembrane</keyword>
<dbReference type="GO" id="GO:0045030">
    <property type="term" value="F:G protein-coupled UTP receptor activity"/>
    <property type="evidence" value="ECO:0007669"/>
    <property type="project" value="TreeGrafter"/>
</dbReference>
<feature type="domain" description="G-protein coupled receptors family 1 profile" evidence="15">
    <location>
        <begin position="43"/>
        <end position="298"/>
    </location>
</feature>
<dbReference type="Pfam" id="PF00001">
    <property type="entry name" value="7tm_1"/>
    <property type="match status" value="2"/>
</dbReference>
<feature type="domain" description="G-protein coupled receptors family 1 profile" evidence="15">
    <location>
        <begin position="357"/>
        <end position="616"/>
    </location>
</feature>
<feature type="transmembrane region" description="Helical" evidence="14">
    <location>
        <begin position="503"/>
        <end position="530"/>
    </location>
</feature>
<keyword evidence="10" id="KW-1015">Disulfide bond</keyword>
<comment type="subcellular location">
    <subcellularLocation>
        <location evidence="1">Cell membrane</location>
        <topology evidence="1">Multi-pass membrane protein</topology>
    </subcellularLocation>
</comment>
<dbReference type="PRINTS" id="PR00237">
    <property type="entry name" value="GPCRRHODOPSN"/>
</dbReference>
<evidence type="ECO:0000256" key="6">
    <source>
        <dbReference type="ARBA" id="ARBA00022989"/>
    </source>
</evidence>
<feature type="transmembrane region" description="Helical" evidence="14">
    <location>
        <begin position="185"/>
        <end position="212"/>
    </location>
</feature>
<evidence type="ECO:0000256" key="9">
    <source>
        <dbReference type="ARBA" id="ARBA00023136"/>
    </source>
</evidence>
<dbReference type="AlphaFoldDB" id="A0A5A9P2F0"/>
<evidence type="ECO:0000313" key="17">
    <source>
        <dbReference type="Proteomes" id="UP000324632"/>
    </source>
</evidence>
<evidence type="ECO:0000256" key="13">
    <source>
        <dbReference type="RuleBase" id="RU000688"/>
    </source>
</evidence>
<keyword evidence="3" id="KW-1003">Cell membrane</keyword>
<feature type="transmembrane region" description="Helical" evidence="14">
    <location>
        <begin position="145"/>
        <end position="165"/>
    </location>
</feature>
<dbReference type="PANTHER" id="PTHR24231">
    <property type="entry name" value="PURINOCEPTOR-RELATED G-PROTEIN COUPLED RECEPTOR"/>
    <property type="match status" value="1"/>
</dbReference>
<keyword evidence="5" id="KW-0391">Immunity</keyword>